<name>A0A3S5CNV7_9PLAT</name>
<dbReference type="Proteomes" id="UP000784294">
    <property type="component" value="Unassembled WGS sequence"/>
</dbReference>
<keyword evidence="2" id="KW-1185">Reference proteome</keyword>
<accession>A0A3S5CNV7</accession>
<sequence length="116" mass="13028">MFGGEGDRSRGGSRSLDYMSVLKAGRNSLDRIDKYMRVKLSHFCRPIMSVHLDVSPLLPERSRTDTMRANLVTSIYSAFKSRGLAEKTCPSLTHSPLNSKVDPFHNRLTSHFGTLN</sequence>
<dbReference type="EMBL" id="CAAALY010067012">
    <property type="protein sequence ID" value="VEL24301.1"/>
    <property type="molecule type" value="Genomic_DNA"/>
</dbReference>
<dbReference type="AlphaFoldDB" id="A0A3S5CNV7"/>
<evidence type="ECO:0000313" key="2">
    <source>
        <dbReference type="Proteomes" id="UP000784294"/>
    </source>
</evidence>
<gene>
    <name evidence="1" type="ORF">PXEA_LOCUS17741</name>
</gene>
<reference evidence="1" key="1">
    <citation type="submission" date="2018-11" db="EMBL/GenBank/DDBJ databases">
        <authorList>
            <consortium name="Pathogen Informatics"/>
        </authorList>
    </citation>
    <scope>NUCLEOTIDE SEQUENCE</scope>
</reference>
<protein>
    <submittedName>
        <fullName evidence="1">Uncharacterized protein</fullName>
    </submittedName>
</protein>
<proteinExistence type="predicted"/>
<organism evidence="1 2">
    <name type="scientific">Protopolystoma xenopodis</name>
    <dbReference type="NCBI Taxonomy" id="117903"/>
    <lineage>
        <taxon>Eukaryota</taxon>
        <taxon>Metazoa</taxon>
        <taxon>Spiralia</taxon>
        <taxon>Lophotrochozoa</taxon>
        <taxon>Platyhelminthes</taxon>
        <taxon>Monogenea</taxon>
        <taxon>Polyopisthocotylea</taxon>
        <taxon>Polystomatidea</taxon>
        <taxon>Polystomatidae</taxon>
        <taxon>Protopolystoma</taxon>
    </lineage>
</organism>
<evidence type="ECO:0000313" key="1">
    <source>
        <dbReference type="EMBL" id="VEL24301.1"/>
    </source>
</evidence>
<comment type="caution">
    <text evidence="1">The sequence shown here is derived from an EMBL/GenBank/DDBJ whole genome shotgun (WGS) entry which is preliminary data.</text>
</comment>